<dbReference type="EMBL" id="JBHTCH010000012">
    <property type="protein sequence ID" value="MFC7360477.1"/>
    <property type="molecule type" value="Genomic_DNA"/>
</dbReference>
<gene>
    <name evidence="1" type="ORF">ACFQO6_09370</name>
</gene>
<reference evidence="2" key="1">
    <citation type="journal article" date="2019" name="Int. J. Syst. Evol. Microbiol.">
        <title>The Global Catalogue of Microorganisms (GCM) 10K type strain sequencing project: providing services to taxonomists for standard genome sequencing and annotation.</title>
        <authorList>
            <consortium name="The Broad Institute Genomics Platform"/>
            <consortium name="The Broad Institute Genome Sequencing Center for Infectious Disease"/>
            <person name="Wu L."/>
            <person name="Ma J."/>
        </authorList>
    </citation>
    <scope>NUCLEOTIDE SEQUENCE [LARGE SCALE GENOMIC DNA]</scope>
    <source>
        <strain evidence="2">FCH27</strain>
    </source>
</reference>
<evidence type="ECO:0000313" key="2">
    <source>
        <dbReference type="Proteomes" id="UP001596524"/>
    </source>
</evidence>
<proteinExistence type="predicted"/>
<name>A0ABW2N322_9ACTN</name>
<evidence type="ECO:0000313" key="1">
    <source>
        <dbReference type="EMBL" id="MFC7360477.1"/>
    </source>
</evidence>
<organism evidence="1 2">
    <name type="scientific">Nocardioides astragali</name>
    <dbReference type="NCBI Taxonomy" id="1776736"/>
    <lineage>
        <taxon>Bacteria</taxon>
        <taxon>Bacillati</taxon>
        <taxon>Actinomycetota</taxon>
        <taxon>Actinomycetes</taxon>
        <taxon>Propionibacteriales</taxon>
        <taxon>Nocardioidaceae</taxon>
        <taxon>Nocardioides</taxon>
    </lineage>
</organism>
<accession>A0ABW2N322</accession>
<protein>
    <submittedName>
        <fullName evidence="1">Uncharacterized protein</fullName>
    </submittedName>
</protein>
<keyword evidence="2" id="KW-1185">Reference proteome</keyword>
<comment type="caution">
    <text evidence="1">The sequence shown here is derived from an EMBL/GenBank/DDBJ whole genome shotgun (WGS) entry which is preliminary data.</text>
</comment>
<sequence>MWDVVYAWDNDDSLFCVNMVGFCENDWDQLGEIMDRIRVAQGIWDAGGEMRGDYVLMQSYYLCVT</sequence>
<dbReference type="Proteomes" id="UP001596524">
    <property type="component" value="Unassembled WGS sequence"/>
</dbReference>